<protein>
    <submittedName>
        <fullName evidence="1">Uncharacterized protein</fullName>
    </submittedName>
</protein>
<dbReference type="EMBL" id="BSTX01000002">
    <property type="protein sequence ID" value="GLZ78390.1"/>
    <property type="molecule type" value="Genomic_DNA"/>
</dbReference>
<accession>A0A9W6SM25</accession>
<name>A0A9W6SM25_9ACTN</name>
<evidence type="ECO:0000313" key="1">
    <source>
        <dbReference type="EMBL" id="GLZ78390.1"/>
    </source>
</evidence>
<evidence type="ECO:0000313" key="2">
    <source>
        <dbReference type="Proteomes" id="UP001165079"/>
    </source>
</evidence>
<dbReference type="Proteomes" id="UP001165079">
    <property type="component" value="Unassembled WGS sequence"/>
</dbReference>
<gene>
    <name evidence="1" type="ORF">Afil01_31970</name>
</gene>
<sequence length="72" mass="8183">MGDTAVESPLRPFVWKRVVSRRIYRQWRAVTGWPWVHGNAGIPRELLRYVRVASGRDPGYAVALPDQPIASP</sequence>
<reference evidence="1" key="1">
    <citation type="submission" date="2023-03" db="EMBL/GenBank/DDBJ databases">
        <title>Actinorhabdospora filicis NBRC 111898.</title>
        <authorList>
            <person name="Ichikawa N."/>
            <person name="Sato H."/>
            <person name="Tonouchi N."/>
        </authorList>
    </citation>
    <scope>NUCLEOTIDE SEQUENCE</scope>
    <source>
        <strain evidence="1">NBRC 111898</strain>
    </source>
</reference>
<keyword evidence="2" id="KW-1185">Reference proteome</keyword>
<comment type="caution">
    <text evidence="1">The sequence shown here is derived from an EMBL/GenBank/DDBJ whole genome shotgun (WGS) entry which is preliminary data.</text>
</comment>
<organism evidence="1 2">
    <name type="scientific">Actinorhabdospora filicis</name>
    <dbReference type="NCBI Taxonomy" id="1785913"/>
    <lineage>
        <taxon>Bacteria</taxon>
        <taxon>Bacillati</taxon>
        <taxon>Actinomycetota</taxon>
        <taxon>Actinomycetes</taxon>
        <taxon>Micromonosporales</taxon>
        <taxon>Micromonosporaceae</taxon>
        <taxon>Actinorhabdospora</taxon>
    </lineage>
</organism>
<proteinExistence type="predicted"/>
<dbReference type="AlphaFoldDB" id="A0A9W6SM25"/>